<dbReference type="Proteomes" id="UP000828390">
    <property type="component" value="Unassembled WGS sequence"/>
</dbReference>
<evidence type="ECO:0000313" key="2">
    <source>
        <dbReference type="Proteomes" id="UP000828390"/>
    </source>
</evidence>
<evidence type="ECO:0000313" key="1">
    <source>
        <dbReference type="EMBL" id="KAH3771060.1"/>
    </source>
</evidence>
<keyword evidence="2" id="KW-1185">Reference proteome</keyword>
<comment type="caution">
    <text evidence="1">The sequence shown here is derived from an EMBL/GenBank/DDBJ whole genome shotgun (WGS) entry which is preliminary data.</text>
</comment>
<reference evidence="1" key="2">
    <citation type="submission" date="2020-11" db="EMBL/GenBank/DDBJ databases">
        <authorList>
            <person name="McCartney M.A."/>
            <person name="Auch B."/>
            <person name="Kono T."/>
            <person name="Mallez S."/>
            <person name="Becker A."/>
            <person name="Gohl D.M."/>
            <person name="Silverstein K.A.T."/>
            <person name="Koren S."/>
            <person name="Bechman K.B."/>
            <person name="Herman A."/>
            <person name="Abrahante J.E."/>
            <person name="Garbe J."/>
        </authorList>
    </citation>
    <scope>NUCLEOTIDE SEQUENCE</scope>
    <source>
        <strain evidence="1">Duluth1</strain>
        <tissue evidence="1">Whole animal</tissue>
    </source>
</reference>
<name>A0A9D4E2Z6_DREPO</name>
<dbReference type="EMBL" id="JAIWYP010000009">
    <property type="protein sequence ID" value="KAH3771060.1"/>
    <property type="molecule type" value="Genomic_DNA"/>
</dbReference>
<protein>
    <submittedName>
        <fullName evidence="1">Uncharacterized protein</fullName>
    </submittedName>
</protein>
<accession>A0A9D4E2Z6</accession>
<proteinExistence type="predicted"/>
<reference evidence="1" key="1">
    <citation type="journal article" date="2019" name="bioRxiv">
        <title>The Genome of the Zebra Mussel, Dreissena polymorpha: A Resource for Invasive Species Research.</title>
        <authorList>
            <person name="McCartney M.A."/>
            <person name="Auch B."/>
            <person name="Kono T."/>
            <person name="Mallez S."/>
            <person name="Zhang Y."/>
            <person name="Obille A."/>
            <person name="Becker A."/>
            <person name="Abrahante J.E."/>
            <person name="Garbe J."/>
            <person name="Badalamenti J.P."/>
            <person name="Herman A."/>
            <person name="Mangelson H."/>
            <person name="Liachko I."/>
            <person name="Sullivan S."/>
            <person name="Sone E.D."/>
            <person name="Koren S."/>
            <person name="Silverstein K.A.T."/>
            <person name="Beckman K.B."/>
            <person name="Gohl D.M."/>
        </authorList>
    </citation>
    <scope>NUCLEOTIDE SEQUENCE</scope>
    <source>
        <strain evidence="1">Duluth1</strain>
        <tissue evidence="1">Whole animal</tissue>
    </source>
</reference>
<gene>
    <name evidence="1" type="ORF">DPMN_172360</name>
</gene>
<sequence length="63" mass="7312">MSSCTVTSQSCTSYWNIFLKCDSSLYVNFINYENAFERIDQKSQLRYYRVPVKIIASSASLIK</sequence>
<organism evidence="1 2">
    <name type="scientific">Dreissena polymorpha</name>
    <name type="common">Zebra mussel</name>
    <name type="synonym">Mytilus polymorpha</name>
    <dbReference type="NCBI Taxonomy" id="45954"/>
    <lineage>
        <taxon>Eukaryota</taxon>
        <taxon>Metazoa</taxon>
        <taxon>Spiralia</taxon>
        <taxon>Lophotrochozoa</taxon>
        <taxon>Mollusca</taxon>
        <taxon>Bivalvia</taxon>
        <taxon>Autobranchia</taxon>
        <taxon>Heteroconchia</taxon>
        <taxon>Euheterodonta</taxon>
        <taxon>Imparidentia</taxon>
        <taxon>Neoheterodontei</taxon>
        <taxon>Myida</taxon>
        <taxon>Dreissenoidea</taxon>
        <taxon>Dreissenidae</taxon>
        <taxon>Dreissena</taxon>
    </lineage>
</organism>
<dbReference type="AlphaFoldDB" id="A0A9D4E2Z6"/>